<protein>
    <submittedName>
        <fullName evidence="2">Teratocyte defensin</fullName>
    </submittedName>
</protein>
<dbReference type="EMBL" id="MZ746690">
    <property type="protein sequence ID" value="UEP64283.1"/>
    <property type="molecule type" value="mRNA"/>
</dbReference>
<name>A0A8K1YTQ9_COTFL</name>
<keyword evidence="1" id="KW-0732">Signal</keyword>
<evidence type="ECO:0000313" key="2">
    <source>
        <dbReference type="EMBL" id="UEP64283.1"/>
    </source>
</evidence>
<dbReference type="SUPFAM" id="SSF57095">
    <property type="entry name" value="Scorpion toxin-like"/>
    <property type="match status" value="1"/>
</dbReference>
<accession>A0A8K1YTQ9</accession>
<dbReference type="InterPro" id="IPR036574">
    <property type="entry name" value="Scorpion_toxin-like_sf"/>
</dbReference>
<dbReference type="Gene3D" id="3.30.30.10">
    <property type="entry name" value="Knottin, scorpion toxin-like"/>
    <property type="match status" value="1"/>
</dbReference>
<organism evidence="2">
    <name type="scientific">Cotesia flavipes</name>
    <name type="common">Parasitic wasp</name>
    <name type="synonym">Apanteles flavipes</name>
    <dbReference type="NCBI Taxonomy" id="89805"/>
    <lineage>
        <taxon>Eukaryota</taxon>
        <taxon>Metazoa</taxon>
        <taxon>Ecdysozoa</taxon>
        <taxon>Arthropoda</taxon>
        <taxon>Hexapoda</taxon>
        <taxon>Insecta</taxon>
        <taxon>Pterygota</taxon>
        <taxon>Neoptera</taxon>
        <taxon>Endopterygota</taxon>
        <taxon>Hymenoptera</taxon>
        <taxon>Apocrita</taxon>
        <taxon>Ichneumonoidea</taxon>
        <taxon>Braconidae</taxon>
        <taxon>Microgastrinae</taxon>
        <taxon>Cotesia</taxon>
    </lineage>
</organism>
<dbReference type="AlphaFoldDB" id="A0A8K1YTQ9"/>
<feature type="signal peptide" evidence="1">
    <location>
        <begin position="1"/>
        <end position="24"/>
    </location>
</feature>
<feature type="chain" id="PRO_5035470491" evidence="1">
    <location>
        <begin position="25"/>
        <end position="85"/>
    </location>
</feature>
<evidence type="ECO:0000256" key="1">
    <source>
        <dbReference type="SAM" id="SignalP"/>
    </source>
</evidence>
<reference evidence="2" key="1">
    <citation type="submission" date="2021-08" db="EMBL/GenBank/DDBJ databases">
        <title>Proteotranscriptomics reveals the secretory dynamics of teratocytes, master regulators of parasitization by the endoparasitoid wasp Cotesia flavipes.</title>
        <authorList>
            <person name="Pinto C.G."/>
            <person name="Walker A.A."/>
            <person name="Robinson S."/>
            <person name="King G.F."/>
            <person name="Rossi G.D."/>
        </authorList>
    </citation>
    <scope>NUCLEOTIDE SEQUENCE</scope>
</reference>
<sequence length="85" mass="9610">MLTKNNYGTMLIFFCLAIFAIAPSQQNQDLTDVRRGSCQAFGLNFDECDFACRYQGYMKGYCGGFLYTSCWCKVPLFNSLPTNSV</sequence>
<dbReference type="GO" id="GO:0051707">
    <property type="term" value="P:response to other organism"/>
    <property type="evidence" value="ECO:0007669"/>
    <property type="project" value="UniProtKB-ARBA"/>
</dbReference>
<proteinExistence type="evidence at transcript level"/>